<feature type="signal peptide" evidence="2">
    <location>
        <begin position="1"/>
        <end position="26"/>
    </location>
</feature>
<evidence type="ECO:0000313" key="5">
    <source>
        <dbReference type="Proteomes" id="UP000249304"/>
    </source>
</evidence>
<gene>
    <name evidence="4" type="ORF">C1J01_04265</name>
</gene>
<dbReference type="AlphaFoldDB" id="A0A2W2EDE3"/>
<dbReference type="RefSeq" id="WP_111176189.1">
    <property type="nucleotide sequence ID" value="NZ_POUD01000010.1"/>
</dbReference>
<dbReference type="Gene3D" id="3.10.450.50">
    <property type="match status" value="1"/>
</dbReference>
<evidence type="ECO:0000259" key="3">
    <source>
        <dbReference type="Pfam" id="PF12680"/>
    </source>
</evidence>
<dbReference type="InterPro" id="IPR037401">
    <property type="entry name" value="SnoaL-like"/>
</dbReference>
<sequence>MSKNSQRRALLLAAIVPALLVAGCSAGTTQAMQGAASPPAPTEMESPGMSPDMSPTDQAPATDPRTAIQNYFNALKSGNVDQIVDSFSDDAVVAWNGEPTAEGTQAIRRLYQEQAQGQEGATHTIDEARTAGQENAVVRATSKQDDETHRELFVLTRDGEEWKISELMTNQQS</sequence>
<reference evidence="4 5" key="1">
    <citation type="submission" date="2018-01" db="EMBL/GenBank/DDBJ databases">
        <title>Draft genome sequence of Nonomuraea sp. KC333.</title>
        <authorList>
            <person name="Sahin N."/>
            <person name="Saygin H."/>
            <person name="Ay H."/>
        </authorList>
    </citation>
    <scope>NUCLEOTIDE SEQUENCE [LARGE SCALE GENOMIC DNA]</scope>
    <source>
        <strain evidence="4 5">KC333</strain>
    </source>
</reference>
<evidence type="ECO:0000256" key="1">
    <source>
        <dbReference type="SAM" id="MobiDB-lite"/>
    </source>
</evidence>
<feature type="region of interest" description="Disordered" evidence="1">
    <location>
        <begin position="31"/>
        <end position="61"/>
    </location>
</feature>
<name>A0A2W2EDE3_9ACTN</name>
<feature type="region of interest" description="Disordered" evidence="1">
    <location>
        <begin position="115"/>
        <end position="146"/>
    </location>
</feature>
<keyword evidence="2" id="KW-0732">Signal</keyword>
<organism evidence="4 5">
    <name type="scientific">Nonomuraea aridisoli</name>
    <dbReference type="NCBI Taxonomy" id="2070368"/>
    <lineage>
        <taxon>Bacteria</taxon>
        <taxon>Bacillati</taxon>
        <taxon>Actinomycetota</taxon>
        <taxon>Actinomycetes</taxon>
        <taxon>Streptosporangiales</taxon>
        <taxon>Streptosporangiaceae</taxon>
        <taxon>Nonomuraea</taxon>
    </lineage>
</organism>
<dbReference type="PROSITE" id="PS51257">
    <property type="entry name" value="PROKAR_LIPOPROTEIN"/>
    <property type="match status" value="1"/>
</dbReference>
<dbReference type="Proteomes" id="UP000249304">
    <property type="component" value="Unassembled WGS sequence"/>
</dbReference>
<accession>A0A2W2EDE3</accession>
<dbReference type="OrthoDB" id="6491893at2"/>
<comment type="caution">
    <text evidence="4">The sequence shown here is derived from an EMBL/GenBank/DDBJ whole genome shotgun (WGS) entry which is preliminary data.</text>
</comment>
<proteinExistence type="predicted"/>
<protein>
    <recommendedName>
        <fullName evidence="3">SnoaL-like domain-containing protein</fullName>
    </recommendedName>
</protein>
<dbReference type="SUPFAM" id="SSF54427">
    <property type="entry name" value="NTF2-like"/>
    <property type="match status" value="1"/>
</dbReference>
<evidence type="ECO:0000313" key="4">
    <source>
        <dbReference type="EMBL" id="PZG22212.1"/>
    </source>
</evidence>
<feature type="chain" id="PRO_5039010735" description="SnoaL-like domain-containing protein" evidence="2">
    <location>
        <begin position="27"/>
        <end position="173"/>
    </location>
</feature>
<feature type="domain" description="SnoaL-like" evidence="3">
    <location>
        <begin position="68"/>
        <end position="144"/>
    </location>
</feature>
<keyword evidence="5" id="KW-1185">Reference proteome</keyword>
<dbReference type="InterPro" id="IPR032710">
    <property type="entry name" value="NTF2-like_dom_sf"/>
</dbReference>
<evidence type="ECO:0000256" key="2">
    <source>
        <dbReference type="SAM" id="SignalP"/>
    </source>
</evidence>
<dbReference type="EMBL" id="POUD01000010">
    <property type="protein sequence ID" value="PZG22212.1"/>
    <property type="molecule type" value="Genomic_DNA"/>
</dbReference>
<dbReference type="Pfam" id="PF12680">
    <property type="entry name" value="SnoaL_2"/>
    <property type="match status" value="1"/>
</dbReference>